<dbReference type="WBParaSite" id="BTMF_0000600301-mRNA-1">
    <property type="protein sequence ID" value="BTMF_0000600301-mRNA-1"/>
    <property type="gene ID" value="BTMF_0000600301"/>
</dbReference>
<reference evidence="2" key="1">
    <citation type="submission" date="2017-02" db="UniProtKB">
        <authorList>
            <consortium name="WormBaseParasite"/>
        </authorList>
    </citation>
    <scope>IDENTIFICATION</scope>
</reference>
<protein>
    <submittedName>
        <fullName evidence="2">ATP synthase F0 subunit 8</fullName>
    </submittedName>
</protein>
<proteinExistence type="predicted"/>
<sequence length="41" mass="4722">MQLPEILLQTKIFWIVSSIFSVGLLPISYSVSKQSYLYIKS</sequence>
<evidence type="ECO:0000256" key="1">
    <source>
        <dbReference type="SAM" id="Phobius"/>
    </source>
</evidence>
<accession>A0A0R3QHX9</accession>
<keyword evidence="1" id="KW-0472">Membrane</keyword>
<feature type="transmembrane region" description="Helical" evidence="1">
    <location>
        <begin position="12"/>
        <end position="31"/>
    </location>
</feature>
<name>A0A0R3QHX9_9BILA</name>
<keyword evidence="1" id="KW-1133">Transmembrane helix</keyword>
<evidence type="ECO:0000313" key="2">
    <source>
        <dbReference type="WBParaSite" id="BTMF_0000600301-mRNA-1"/>
    </source>
</evidence>
<organism evidence="2">
    <name type="scientific">Brugia timori</name>
    <dbReference type="NCBI Taxonomy" id="42155"/>
    <lineage>
        <taxon>Eukaryota</taxon>
        <taxon>Metazoa</taxon>
        <taxon>Ecdysozoa</taxon>
        <taxon>Nematoda</taxon>
        <taxon>Chromadorea</taxon>
        <taxon>Rhabditida</taxon>
        <taxon>Spirurina</taxon>
        <taxon>Spiruromorpha</taxon>
        <taxon>Filarioidea</taxon>
        <taxon>Onchocercidae</taxon>
        <taxon>Brugia</taxon>
    </lineage>
</organism>
<dbReference type="AlphaFoldDB" id="A0A0R3QHX9"/>
<keyword evidence="1" id="KW-0812">Transmembrane</keyword>